<organism evidence="2 3">
    <name type="scientific">Yoonia rhodophyticola</name>
    <dbReference type="NCBI Taxonomy" id="3137370"/>
    <lineage>
        <taxon>Bacteria</taxon>
        <taxon>Pseudomonadati</taxon>
        <taxon>Pseudomonadota</taxon>
        <taxon>Alphaproteobacteria</taxon>
        <taxon>Rhodobacterales</taxon>
        <taxon>Paracoccaceae</taxon>
        <taxon>Yoonia</taxon>
    </lineage>
</organism>
<evidence type="ECO:0000313" key="3">
    <source>
        <dbReference type="Proteomes" id="UP001470809"/>
    </source>
</evidence>
<sequence length="141" mass="14878">MGVEAAGGALPLDQQGANQPLQLQMEETPNPSASFDGLVQESASALFSGPHGGPDGHGSESPSRVFRSEEAGSLTDAKKEFISDATGPGAERASKKAEVDRQAEALTDRARQLYSDMTVYHVAWGIAMRVQKDISHLLKAG</sequence>
<keyword evidence="3" id="KW-1185">Reference proteome</keyword>
<accession>A0ABZ3JD10</accession>
<protein>
    <submittedName>
        <fullName evidence="2">Uncharacterized protein</fullName>
    </submittedName>
</protein>
<dbReference type="Proteomes" id="UP001470809">
    <property type="component" value="Chromosome"/>
</dbReference>
<feature type="compositionally biased region" description="Polar residues" evidence="1">
    <location>
        <begin position="15"/>
        <end position="33"/>
    </location>
</feature>
<evidence type="ECO:0000313" key="2">
    <source>
        <dbReference type="EMBL" id="XFU26727.1"/>
    </source>
</evidence>
<evidence type="ECO:0000256" key="1">
    <source>
        <dbReference type="SAM" id="MobiDB-lite"/>
    </source>
</evidence>
<proteinExistence type="predicted"/>
<dbReference type="RefSeq" id="WP_373635618.1">
    <property type="nucleotide sequence ID" value="NZ_CP151767.2"/>
</dbReference>
<reference evidence="2 3" key="2">
    <citation type="submission" date="2024-08" db="EMBL/GenBank/DDBJ databases">
        <title>Phylogenomic analyses of a clade within the roseobacter group suggest taxonomic reassignments of species of the genera Aestuariivita, Citreicella, Loktanella, Nautella, Pelagibaca, Ruegeria, Thalassobius, Thiobacimonas and Tropicibacter, and the proposal o.</title>
        <authorList>
            <person name="Jeon C.O."/>
        </authorList>
    </citation>
    <scope>NUCLEOTIDE SEQUENCE [LARGE SCALE GENOMIC DNA]</scope>
    <source>
        <strain evidence="2 3">SS1-5</strain>
    </source>
</reference>
<dbReference type="EMBL" id="CP151767">
    <property type="protein sequence ID" value="XFU26727.1"/>
    <property type="molecule type" value="Genomic_DNA"/>
</dbReference>
<name>A0ABZ3JD10_9RHOB</name>
<reference evidence="3" key="1">
    <citation type="submission" date="2024-04" db="EMBL/GenBank/DDBJ databases">
        <title>Phylogenomic analyses of a clade within the roseobacter group suggest taxonomic reassignments of species of the genera Aestuariivita, Citreicella, Loktanella, Nautella, Pelagibaca, Ruegeria, Thalassobius, Thiobacimonas and Tropicibacter, and the proposal o.</title>
        <authorList>
            <person name="Jeon C.O."/>
        </authorList>
    </citation>
    <scope>NUCLEOTIDE SEQUENCE [LARGE SCALE GENOMIC DNA]</scope>
    <source>
        <strain evidence="3">SS1-5</strain>
    </source>
</reference>
<feature type="region of interest" description="Disordered" evidence="1">
    <location>
        <begin position="1"/>
        <end position="100"/>
    </location>
</feature>
<feature type="compositionally biased region" description="Basic and acidic residues" evidence="1">
    <location>
        <begin position="66"/>
        <end position="82"/>
    </location>
</feature>
<gene>
    <name evidence="2" type="ORF">AABB31_23065</name>
</gene>